<dbReference type="InterPro" id="IPR036622">
    <property type="entry name" value="LigA_sf"/>
</dbReference>
<evidence type="ECO:0000313" key="3">
    <source>
        <dbReference type="Proteomes" id="UP000075613"/>
    </source>
</evidence>
<accession>A0A149PC60</accession>
<comment type="caution">
    <text evidence="2">The sequence shown here is derived from an EMBL/GenBank/DDBJ whole genome shotgun (WGS) entry which is preliminary data.</text>
</comment>
<dbReference type="InterPro" id="IPR011986">
    <property type="entry name" value="Xdiol_dOase_LigA"/>
</dbReference>
<keyword evidence="2" id="KW-0560">Oxidoreductase</keyword>
<dbReference type="Proteomes" id="UP000075613">
    <property type="component" value="Unassembled WGS sequence"/>
</dbReference>
<proteinExistence type="predicted"/>
<dbReference type="EMBL" id="LRBG01000039">
    <property type="protein sequence ID" value="KXU82610.1"/>
    <property type="molecule type" value="Genomic_DNA"/>
</dbReference>
<organism evidence="2 3">
    <name type="scientific">Paraburkholderia monticola</name>
    <dbReference type="NCBI Taxonomy" id="1399968"/>
    <lineage>
        <taxon>Bacteria</taxon>
        <taxon>Pseudomonadati</taxon>
        <taxon>Pseudomonadota</taxon>
        <taxon>Betaproteobacteria</taxon>
        <taxon>Burkholderiales</taxon>
        <taxon>Burkholderiaceae</taxon>
        <taxon>Paraburkholderia</taxon>
    </lineage>
</organism>
<evidence type="ECO:0000313" key="2">
    <source>
        <dbReference type="EMBL" id="KXU82610.1"/>
    </source>
</evidence>
<name>A0A149PC60_9BURK</name>
<gene>
    <name evidence="2" type="ORF">CI15_34425</name>
</gene>
<keyword evidence="2" id="KW-0223">Dioxygenase</keyword>
<dbReference type="STRING" id="1399968.CI15_34425"/>
<protein>
    <submittedName>
        <fullName evidence="2">Protocatechuate 3,4-dioxygenase</fullName>
    </submittedName>
</protein>
<feature type="domain" description="Extradiol ring-cleavage dioxygenase LigAB LigA subunit" evidence="1">
    <location>
        <begin position="28"/>
        <end position="114"/>
    </location>
</feature>
<dbReference type="RefSeq" id="WP_062138029.1">
    <property type="nucleotide sequence ID" value="NZ_LRBG01000039.1"/>
</dbReference>
<reference evidence="2 3" key="1">
    <citation type="journal article" date="2015" name="Int. J. Syst. Evol. Microbiol.">
        <title>Burkholderia monticola sp. nov., isolated from mountain soil.</title>
        <authorList>
            <person name="Baek I."/>
            <person name="Seo B."/>
            <person name="Lee I."/>
            <person name="Yi H."/>
            <person name="Chun J."/>
        </authorList>
    </citation>
    <scope>NUCLEOTIDE SEQUENCE [LARGE SCALE GENOMIC DNA]</scope>
    <source>
        <strain evidence="2 3">JC2948</strain>
    </source>
</reference>
<dbReference type="Gene3D" id="1.10.700.10">
    <property type="entry name" value="Dioxygenase LigAB, LigA subunit"/>
    <property type="match status" value="1"/>
</dbReference>
<dbReference type="SUPFAM" id="SSF48076">
    <property type="entry name" value="LigA subunit of an aromatic-ring-opening dioxygenase LigAB"/>
    <property type="match status" value="1"/>
</dbReference>
<dbReference type="NCBIfam" id="NF009919">
    <property type="entry name" value="PRK13379.1"/>
    <property type="match status" value="1"/>
</dbReference>
<evidence type="ECO:0000259" key="1">
    <source>
        <dbReference type="Pfam" id="PF07746"/>
    </source>
</evidence>
<dbReference type="Pfam" id="PF07746">
    <property type="entry name" value="LigA"/>
    <property type="match status" value="1"/>
</dbReference>
<dbReference type="AlphaFoldDB" id="A0A149PC60"/>
<sequence length="119" mass="13676">MNPQLVGVEELTGTYPFDIRQSMKAMRLNRFFWQMREASARALWLENRTASYDAAGLTAEERTLVDNTDWIGMIRYGVSFFVLEKFARVVKITNLGVYASMRGESLEAFLKTRQVPEAV</sequence>
<dbReference type="GO" id="GO:0051213">
    <property type="term" value="F:dioxygenase activity"/>
    <property type="evidence" value="ECO:0007669"/>
    <property type="project" value="UniProtKB-KW"/>
</dbReference>
<keyword evidence="3" id="KW-1185">Reference proteome</keyword>
<dbReference type="OrthoDB" id="8689253at2"/>